<gene>
    <name evidence="4" type="ORF">L596_016915</name>
</gene>
<accession>A0A4V6A3I8</accession>
<sequence length="305" mass="34119">MLTLILASLAILALGDNGCPAGSFSSFNGDKCFHVVELEATFRKAESICVNFGGHLASIHNKYDNTFVEENVSGDFWLGGTDQSSNDVWNWTDGSHFDYFKWAAGGPFHQLYDDCILVDKLSGLWQGKHCNKQAYFVCETSSTTSGPQSCSTPKPVYCPTCTCPTIPWIPPVITERPHTQCSLQTFCDGGYEYRYFPQQLTWATARLTCQSLGGDLASIHNTHVFAFIDEMLLQAHQYLAWIGGQVDSSGQISWIDGSRVDFLHWATNNPHHRTMVTCAVARRVKGWENIDCDYKKRFICEIPLS</sequence>
<dbReference type="AlphaFoldDB" id="A0A4V6A3I8"/>
<dbReference type="Pfam" id="PF00059">
    <property type="entry name" value="Lectin_C"/>
    <property type="match status" value="2"/>
</dbReference>
<dbReference type="CDD" id="cd00037">
    <property type="entry name" value="CLECT"/>
    <property type="match status" value="2"/>
</dbReference>
<evidence type="ECO:0000256" key="1">
    <source>
        <dbReference type="ARBA" id="ARBA00023157"/>
    </source>
</evidence>
<dbReference type="SUPFAM" id="SSF56436">
    <property type="entry name" value="C-type lectin-like"/>
    <property type="match status" value="2"/>
</dbReference>
<reference evidence="4 5" key="1">
    <citation type="journal article" date="2015" name="Genome Biol.">
        <title>Comparative genomics of Steinernema reveals deeply conserved gene regulatory networks.</title>
        <authorList>
            <person name="Dillman A.R."/>
            <person name="Macchietto M."/>
            <person name="Porter C.F."/>
            <person name="Rogers A."/>
            <person name="Williams B."/>
            <person name="Antoshechkin I."/>
            <person name="Lee M.M."/>
            <person name="Goodwin Z."/>
            <person name="Lu X."/>
            <person name="Lewis E.E."/>
            <person name="Goodrich-Blair H."/>
            <person name="Stock S.P."/>
            <person name="Adams B.J."/>
            <person name="Sternberg P.W."/>
            <person name="Mortazavi A."/>
        </authorList>
    </citation>
    <scope>NUCLEOTIDE SEQUENCE [LARGE SCALE GENOMIC DNA]</scope>
    <source>
        <strain evidence="4 5">ALL</strain>
    </source>
</reference>
<dbReference type="InterPro" id="IPR016186">
    <property type="entry name" value="C-type_lectin-like/link_sf"/>
</dbReference>
<comment type="caution">
    <text evidence="4">The sequence shown here is derived from an EMBL/GenBank/DDBJ whole genome shotgun (WGS) entry which is preliminary data.</text>
</comment>
<dbReference type="OrthoDB" id="5877119at2759"/>
<keyword evidence="5" id="KW-1185">Reference proteome</keyword>
<name>A0A4V6A3I8_STECR</name>
<reference evidence="4 5" key="2">
    <citation type="journal article" date="2019" name="G3 (Bethesda)">
        <title>Hybrid Assembly of the Genome of the Entomopathogenic Nematode Steinernema carpocapsae Identifies the X-Chromosome.</title>
        <authorList>
            <person name="Serra L."/>
            <person name="Macchietto M."/>
            <person name="Macias-Munoz A."/>
            <person name="McGill C.J."/>
            <person name="Rodriguez I.M."/>
            <person name="Rodriguez B."/>
            <person name="Murad R."/>
            <person name="Mortazavi A."/>
        </authorList>
    </citation>
    <scope>NUCLEOTIDE SEQUENCE [LARGE SCALE GENOMIC DNA]</scope>
    <source>
        <strain evidence="4 5">ALL</strain>
    </source>
</reference>
<organism evidence="4 5">
    <name type="scientific">Steinernema carpocapsae</name>
    <name type="common">Entomopathogenic nematode</name>
    <dbReference type="NCBI Taxonomy" id="34508"/>
    <lineage>
        <taxon>Eukaryota</taxon>
        <taxon>Metazoa</taxon>
        <taxon>Ecdysozoa</taxon>
        <taxon>Nematoda</taxon>
        <taxon>Chromadorea</taxon>
        <taxon>Rhabditida</taxon>
        <taxon>Tylenchina</taxon>
        <taxon>Panagrolaimomorpha</taxon>
        <taxon>Strongyloidoidea</taxon>
        <taxon>Steinernematidae</taxon>
        <taxon>Steinernema</taxon>
    </lineage>
</organism>
<evidence type="ECO:0000313" key="4">
    <source>
        <dbReference type="EMBL" id="TKR83295.1"/>
    </source>
</evidence>
<dbReference type="InterPro" id="IPR018378">
    <property type="entry name" value="C-type_lectin_CS"/>
</dbReference>
<dbReference type="InterPro" id="IPR016187">
    <property type="entry name" value="CTDL_fold"/>
</dbReference>
<dbReference type="SMART" id="SM00034">
    <property type="entry name" value="CLECT"/>
    <property type="match status" value="2"/>
</dbReference>
<dbReference type="EMBL" id="AZBU02000004">
    <property type="protein sequence ID" value="TKR83295.1"/>
    <property type="molecule type" value="Genomic_DNA"/>
</dbReference>
<dbReference type="Proteomes" id="UP000298663">
    <property type="component" value="Unassembled WGS sequence"/>
</dbReference>
<dbReference type="STRING" id="34508.A0A4V6A3I8"/>
<dbReference type="InterPro" id="IPR001304">
    <property type="entry name" value="C-type_lectin-like"/>
</dbReference>
<dbReference type="PROSITE" id="PS00615">
    <property type="entry name" value="C_TYPE_LECTIN_1"/>
    <property type="match status" value="1"/>
</dbReference>
<evidence type="ECO:0000259" key="3">
    <source>
        <dbReference type="PROSITE" id="PS50041"/>
    </source>
</evidence>
<dbReference type="PROSITE" id="PS50041">
    <property type="entry name" value="C_TYPE_LECTIN_2"/>
    <property type="match status" value="2"/>
</dbReference>
<feature type="domain" description="C-type lectin" evidence="3">
    <location>
        <begin position="28"/>
        <end position="139"/>
    </location>
</feature>
<protein>
    <recommendedName>
        <fullName evidence="3">C-type lectin domain-containing protein</fullName>
    </recommendedName>
</protein>
<feature type="domain" description="C-type lectin" evidence="3">
    <location>
        <begin position="188"/>
        <end position="301"/>
    </location>
</feature>
<keyword evidence="1" id="KW-1015">Disulfide bond</keyword>
<feature type="signal peptide" evidence="2">
    <location>
        <begin position="1"/>
        <end position="15"/>
    </location>
</feature>
<evidence type="ECO:0000256" key="2">
    <source>
        <dbReference type="SAM" id="SignalP"/>
    </source>
</evidence>
<dbReference type="PANTHER" id="PTHR22803">
    <property type="entry name" value="MANNOSE, PHOSPHOLIPASE, LECTIN RECEPTOR RELATED"/>
    <property type="match status" value="1"/>
</dbReference>
<feature type="chain" id="PRO_5020231202" description="C-type lectin domain-containing protein" evidence="2">
    <location>
        <begin position="16"/>
        <end position="305"/>
    </location>
</feature>
<dbReference type="InterPro" id="IPR050111">
    <property type="entry name" value="C-type_lectin/snaclec_domain"/>
</dbReference>
<evidence type="ECO:0000313" key="5">
    <source>
        <dbReference type="Proteomes" id="UP000298663"/>
    </source>
</evidence>
<proteinExistence type="predicted"/>
<keyword evidence="2" id="KW-0732">Signal</keyword>
<dbReference type="Gene3D" id="3.10.100.10">
    <property type="entry name" value="Mannose-Binding Protein A, subunit A"/>
    <property type="match status" value="2"/>
</dbReference>